<dbReference type="OrthoDB" id="6195504at2"/>
<evidence type="ECO:0000313" key="1">
    <source>
        <dbReference type="EMBL" id="AML53185.1"/>
    </source>
</evidence>
<keyword evidence="2" id="KW-1185">Reference proteome</keyword>
<evidence type="ECO:0000313" key="2">
    <source>
        <dbReference type="Proteomes" id="UP000070371"/>
    </source>
</evidence>
<evidence type="ECO:0008006" key="3">
    <source>
        <dbReference type="Google" id="ProtNLM"/>
    </source>
</evidence>
<organism evidence="1 2">
    <name type="scientific">Falsihalocynthiibacter arcticus</name>
    <dbReference type="NCBI Taxonomy" id="1579316"/>
    <lineage>
        <taxon>Bacteria</taxon>
        <taxon>Pseudomonadati</taxon>
        <taxon>Pseudomonadota</taxon>
        <taxon>Alphaproteobacteria</taxon>
        <taxon>Rhodobacterales</taxon>
        <taxon>Roseobacteraceae</taxon>
        <taxon>Falsihalocynthiibacter</taxon>
    </lineage>
</organism>
<dbReference type="InterPro" id="IPR009702">
    <property type="entry name" value="DUF1284"/>
</dbReference>
<accession>A0A126V5E4</accession>
<dbReference type="Proteomes" id="UP000070371">
    <property type="component" value="Chromosome"/>
</dbReference>
<protein>
    <recommendedName>
        <fullName evidence="3">DUF1284 domain-containing protein</fullName>
    </recommendedName>
</protein>
<dbReference type="STRING" id="1579316.RC74_19720"/>
<proteinExistence type="predicted"/>
<dbReference type="AlphaFoldDB" id="A0A126V5E4"/>
<dbReference type="KEGG" id="hat:RC74_19720"/>
<reference evidence="1 2" key="1">
    <citation type="submission" date="2016-02" db="EMBL/GenBank/DDBJ databases">
        <title>Complete genome sequence of Halocynthiibacter arcticus PAMC 20958t from arctic marine sediment.</title>
        <authorList>
            <person name="Lee Y.M."/>
            <person name="Baek K."/>
            <person name="Lee H.K."/>
            <person name="Shin S.C."/>
        </authorList>
    </citation>
    <scope>NUCLEOTIDE SEQUENCE [LARGE SCALE GENOMIC DNA]</scope>
    <source>
        <strain evidence="1">PAMC 20958</strain>
    </source>
</reference>
<sequence length="140" mass="15419">MMNAPLKFRPHHFLCALGFQGKGYSESFTENMHAIVVDQLRAEGGDERQIQTVGMTDDICGPCPKRRGRLCSNQPKIKALDRSHAAALQLSANEVLTWGEAKARIKKHVPVGSLKQVCAGCQWLEYGMCEAALTALHETP</sequence>
<dbReference type="EMBL" id="CP014327">
    <property type="protein sequence ID" value="AML53185.1"/>
    <property type="molecule type" value="Genomic_DNA"/>
</dbReference>
<gene>
    <name evidence="1" type="ORF">RC74_19720</name>
</gene>
<name>A0A126V5E4_9RHOB</name>
<dbReference type="Pfam" id="PF06935">
    <property type="entry name" value="DUF1284"/>
    <property type="match status" value="1"/>
</dbReference>